<dbReference type="InterPro" id="IPR003615">
    <property type="entry name" value="HNH_nuc"/>
</dbReference>
<dbReference type="OrthoDB" id="3634417at2"/>
<feature type="domain" description="DUF222" evidence="1">
    <location>
        <begin position="39"/>
        <end position="323"/>
    </location>
</feature>
<organism evidence="2 3">
    <name type="scientific">Ilumatobacter coccineus (strain NBRC 103263 / KCTC 29153 / YM16-304)</name>
    <dbReference type="NCBI Taxonomy" id="1313172"/>
    <lineage>
        <taxon>Bacteria</taxon>
        <taxon>Bacillati</taxon>
        <taxon>Actinomycetota</taxon>
        <taxon>Acidimicrobiia</taxon>
        <taxon>Acidimicrobiales</taxon>
        <taxon>Ilumatobacteraceae</taxon>
        <taxon>Ilumatobacter</taxon>
    </lineage>
</organism>
<protein>
    <recommendedName>
        <fullName evidence="1">DUF222 domain-containing protein</fullName>
    </recommendedName>
</protein>
<dbReference type="EMBL" id="AP012057">
    <property type="protein sequence ID" value="BAN04525.1"/>
    <property type="molecule type" value="Genomic_DNA"/>
</dbReference>
<dbReference type="Proteomes" id="UP000011863">
    <property type="component" value="Chromosome"/>
</dbReference>
<accession>A0A6C7EHT2</accession>
<keyword evidence="3" id="KW-1185">Reference proteome</keyword>
<evidence type="ECO:0000313" key="3">
    <source>
        <dbReference type="Proteomes" id="UP000011863"/>
    </source>
</evidence>
<dbReference type="AlphaFoldDB" id="A0A6C7EHT2"/>
<evidence type="ECO:0000313" key="2">
    <source>
        <dbReference type="EMBL" id="BAN04525.1"/>
    </source>
</evidence>
<dbReference type="CDD" id="cd00085">
    <property type="entry name" value="HNHc"/>
    <property type="match status" value="1"/>
</dbReference>
<dbReference type="RefSeq" id="WP_015443772.1">
    <property type="nucleotide sequence ID" value="NC_020520.1"/>
</dbReference>
<reference evidence="2 3" key="1">
    <citation type="journal article" date="2013" name="Int. J. Syst. Evol. Microbiol.">
        <title>Ilumatobacter nonamiense sp. nov. and Ilumatobacter coccineum sp. nov., isolated from seashore sand.</title>
        <authorList>
            <person name="Matsumoto A."/>
            <person name="Kasai H."/>
            <person name="Matsuo Y."/>
            <person name="Shizuri Y."/>
            <person name="Ichikawa N."/>
            <person name="Fujita N."/>
            <person name="Omura S."/>
            <person name="Takahashi Y."/>
        </authorList>
    </citation>
    <scope>NUCLEOTIDE SEQUENCE [LARGE SCALE GENOMIC DNA]</scope>
    <source>
        <strain evidence="3">NBRC 103263 / KCTC 29153 / YM16-304</strain>
    </source>
</reference>
<dbReference type="KEGG" id="aym:YM304_42110"/>
<name>A0A6C7EHT2_ILUCY</name>
<sequence>MVAADLSPRGVVEGLAAAVDSVARLELDEVAAGEAPGTLIELARLADRLNGEIARVADHVASGAEWRESGATSAAAFLSKATGMAWGRARDTIGLGSAMAECPALDDAVRAGRLSPAAALKVVPALDDDGFGDVAEELIAELVGMTPTRAEQHVEVWRAVVDPIDDTERRRRAEDGRCLSFRPAGDGMTHISGVVPNRIAQSLRRSLKHLADQQRTDQSDRTTQQRRVDALGDLMSAFERGEVTGGRNLPRIIATMTVDDLESRSGVATGSFGETLTSSEIDRLCCDAVIHRYVADQDGAVLNFGRGRRTASPQQFLALTARDGGCRHPGCDRPPEWCEAHHLREFAARGGLTDVDEMVLLCHHHHHALHDHAWTLSGTSTHLVFTSPGGNRLHSVLQGGRKQRSAA</sequence>
<dbReference type="InterPro" id="IPR003870">
    <property type="entry name" value="DUF222"/>
</dbReference>
<evidence type="ECO:0000259" key="1">
    <source>
        <dbReference type="Pfam" id="PF02720"/>
    </source>
</evidence>
<proteinExistence type="predicted"/>
<dbReference type="Pfam" id="PF02720">
    <property type="entry name" value="DUF222"/>
    <property type="match status" value="1"/>
</dbReference>
<gene>
    <name evidence="2" type="ORF">YM304_42110</name>
</gene>